<keyword evidence="4" id="KW-0804">Transcription</keyword>
<accession>A0A9N9QSY8</accession>
<dbReference type="OrthoDB" id="6340111at2759"/>
<gene>
    <name evidence="7" type="ORF">DIATSA_LOCUS692</name>
</gene>
<sequence>MAEKRKRSQNFTPEEKDKLVKLLIDYKNTILNNKTDGCTNEAKLAAWSQLTASFNATATIHRTKESLMKVWEKPKSDSKLYYSSTRRNISQTGGGPLKTDPILEQVCTIMGRGCSRLEGISDSDALTSVEIPICTEESLPKVLFINTGEDMEIDTATETEISPIPNVR</sequence>
<dbReference type="EMBL" id="OU893332">
    <property type="protein sequence ID" value="CAG9782435.1"/>
    <property type="molecule type" value="Genomic_DNA"/>
</dbReference>
<evidence type="ECO:0000256" key="4">
    <source>
        <dbReference type="ARBA" id="ARBA00023163"/>
    </source>
</evidence>
<evidence type="ECO:0000256" key="3">
    <source>
        <dbReference type="ARBA" id="ARBA00023015"/>
    </source>
</evidence>
<evidence type="ECO:0000256" key="5">
    <source>
        <dbReference type="ARBA" id="ARBA00025466"/>
    </source>
</evidence>
<dbReference type="AlphaFoldDB" id="A0A9N9QSY8"/>
<name>A0A9N9QSY8_9NEOP</name>
<dbReference type="Pfam" id="PF13873">
    <property type="entry name" value="Myb_DNA-bind_5"/>
    <property type="match status" value="1"/>
</dbReference>
<protein>
    <recommendedName>
        <fullName evidence="2">Regulatory protein zeste</fullName>
    </recommendedName>
</protein>
<evidence type="ECO:0000256" key="1">
    <source>
        <dbReference type="ARBA" id="ARBA00011764"/>
    </source>
</evidence>
<dbReference type="GO" id="GO:0005634">
    <property type="term" value="C:nucleus"/>
    <property type="evidence" value="ECO:0007669"/>
    <property type="project" value="TreeGrafter"/>
</dbReference>
<proteinExistence type="predicted"/>
<organism evidence="7 8">
    <name type="scientific">Diatraea saccharalis</name>
    <name type="common">sugarcane borer</name>
    <dbReference type="NCBI Taxonomy" id="40085"/>
    <lineage>
        <taxon>Eukaryota</taxon>
        <taxon>Metazoa</taxon>
        <taxon>Ecdysozoa</taxon>
        <taxon>Arthropoda</taxon>
        <taxon>Hexapoda</taxon>
        <taxon>Insecta</taxon>
        <taxon>Pterygota</taxon>
        <taxon>Neoptera</taxon>
        <taxon>Endopterygota</taxon>
        <taxon>Lepidoptera</taxon>
        <taxon>Glossata</taxon>
        <taxon>Ditrysia</taxon>
        <taxon>Pyraloidea</taxon>
        <taxon>Crambidae</taxon>
        <taxon>Crambinae</taxon>
        <taxon>Diatraea</taxon>
    </lineage>
</organism>
<dbReference type="PANTHER" id="PTHR23098">
    <property type="entry name" value="AGAP001331-PA-RELATED"/>
    <property type="match status" value="1"/>
</dbReference>
<keyword evidence="3" id="KW-0805">Transcription regulation</keyword>
<comment type="function">
    <text evidence="5">Involved in transvection phenomena (= synapsis-dependent gene expression), where the synaptic pairing of chromosomes carrying genes with which zeste interacts influences the expression of these genes. Zeste binds to DNA and stimulates transcription from a nearby promoter.</text>
</comment>
<evidence type="ECO:0000256" key="2">
    <source>
        <dbReference type="ARBA" id="ARBA00016807"/>
    </source>
</evidence>
<dbReference type="Proteomes" id="UP001153714">
    <property type="component" value="Chromosome 1"/>
</dbReference>
<evidence type="ECO:0000313" key="7">
    <source>
        <dbReference type="EMBL" id="CAG9782435.1"/>
    </source>
</evidence>
<dbReference type="PANTHER" id="PTHR23098:SF16">
    <property type="entry name" value="REGULATORY PROTEIN ZESTE"/>
    <property type="match status" value="1"/>
</dbReference>
<reference evidence="7" key="1">
    <citation type="submission" date="2021-12" db="EMBL/GenBank/DDBJ databases">
        <authorList>
            <person name="King R."/>
        </authorList>
    </citation>
    <scope>NUCLEOTIDE SEQUENCE</scope>
</reference>
<keyword evidence="8" id="KW-1185">Reference proteome</keyword>
<feature type="domain" description="Myb/SANT-like DNA-binding" evidence="6">
    <location>
        <begin position="7"/>
        <end position="79"/>
    </location>
</feature>
<reference evidence="7" key="2">
    <citation type="submission" date="2022-10" db="EMBL/GenBank/DDBJ databases">
        <authorList>
            <consortium name="ENA_rothamsted_submissions"/>
            <consortium name="culmorum"/>
            <person name="King R."/>
        </authorList>
    </citation>
    <scope>NUCLEOTIDE SEQUENCE</scope>
</reference>
<evidence type="ECO:0000259" key="6">
    <source>
        <dbReference type="Pfam" id="PF13873"/>
    </source>
</evidence>
<dbReference type="InterPro" id="IPR028002">
    <property type="entry name" value="Myb_DNA-bind_5"/>
</dbReference>
<comment type="subunit">
    <text evidence="1">Self-associates forming complexes of several hundred monomers.</text>
</comment>
<evidence type="ECO:0000313" key="8">
    <source>
        <dbReference type="Proteomes" id="UP001153714"/>
    </source>
</evidence>